<evidence type="ECO:0000313" key="3">
    <source>
        <dbReference type="EMBL" id="CAE0775654.1"/>
    </source>
</evidence>
<feature type="region of interest" description="Disordered" evidence="1">
    <location>
        <begin position="113"/>
        <end position="135"/>
    </location>
</feature>
<evidence type="ECO:0000256" key="1">
    <source>
        <dbReference type="SAM" id="MobiDB-lite"/>
    </source>
</evidence>
<sequence>MSALIFLQQHVATQAWIAAGACASGTNGAYGCVPVFVPSTLTRCTATMNQTCFAAAEASEPDGFCTLPGDESGSSGEASGIMWGMIVSIVGDVIISIGLAWQKVAHNRIKKDQDAADAAENSNGGDGGDGGDGGEAGDGGDGGGCGSRRCVAMVSCANAMGAWC</sequence>
<feature type="transmembrane region" description="Helical" evidence="2">
    <location>
        <begin position="81"/>
        <end position="101"/>
    </location>
</feature>
<reference evidence="3" key="1">
    <citation type="submission" date="2021-01" db="EMBL/GenBank/DDBJ databases">
        <authorList>
            <person name="Corre E."/>
            <person name="Pelletier E."/>
            <person name="Niang G."/>
            <person name="Scheremetjew M."/>
            <person name="Finn R."/>
            <person name="Kale V."/>
            <person name="Holt S."/>
            <person name="Cochrane G."/>
            <person name="Meng A."/>
            <person name="Brown T."/>
            <person name="Cohen L."/>
        </authorList>
    </citation>
    <scope>NUCLEOTIDE SEQUENCE</scope>
    <source>
        <strain evidence="3">CCMP645</strain>
    </source>
</reference>
<evidence type="ECO:0000256" key="2">
    <source>
        <dbReference type="SAM" id="Phobius"/>
    </source>
</evidence>
<dbReference type="AlphaFoldDB" id="A0A7S4BSR1"/>
<name>A0A7S4BSR1_CHRCT</name>
<feature type="compositionally biased region" description="Gly residues" evidence="1">
    <location>
        <begin position="124"/>
        <end position="135"/>
    </location>
</feature>
<proteinExistence type="predicted"/>
<gene>
    <name evidence="3" type="ORF">PCAR00345_LOCUS28288</name>
</gene>
<dbReference type="EMBL" id="HBIZ01044216">
    <property type="protein sequence ID" value="CAE0775654.1"/>
    <property type="molecule type" value="Transcribed_RNA"/>
</dbReference>
<organism evidence="3">
    <name type="scientific">Chrysotila carterae</name>
    <name type="common">Marine alga</name>
    <name type="synonym">Syracosphaera carterae</name>
    <dbReference type="NCBI Taxonomy" id="13221"/>
    <lineage>
        <taxon>Eukaryota</taxon>
        <taxon>Haptista</taxon>
        <taxon>Haptophyta</taxon>
        <taxon>Prymnesiophyceae</taxon>
        <taxon>Isochrysidales</taxon>
        <taxon>Isochrysidaceae</taxon>
        <taxon>Chrysotila</taxon>
    </lineage>
</organism>
<keyword evidence="2" id="KW-0812">Transmembrane</keyword>
<keyword evidence="2" id="KW-1133">Transmembrane helix</keyword>
<accession>A0A7S4BSR1</accession>
<keyword evidence="2" id="KW-0472">Membrane</keyword>
<protein>
    <submittedName>
        <fullName evidence="3">Uncharacterized protein</fullName>
    </submittedName>
</protein>